<keyword evidence="3" id="KW-1185">Reference proteome</keyword>
<organism evidence="2 3">
    <name type="scientific">Fusarium ambrosium</name>
    <dbReference type="NCBI Taxonomy" id="131363"/>
    <lineage>
        <taxon>Eukaryota</taxon>
        <taxon>Fungi</taxon>
        <taxon>Dikarya</taxon>
        <taxon>Ascomycota</taxon>
        <taxon>Pezizomycotina</taxon>
        <taxon>Sordariomycetes</taxon>
        <taxon>Hypocreomycetidae</taxon>
        <taxon>Hypocreales</taxon>
        <taxon>Nectriaceae</taxon>
        <taxon>Fusarium</taxon>
        <taxon>Fusarium solani species complex</taxon>
    </lineage>
</organism>
<accession>A0A428RYR5</accession>
<proteinExistence type="predicted"/>
<name>A0A428RYR5_9HYPO</name>
<evidence type="ECO:0000313" key="3">
    <source>
        <dbReference type="Proteomes" id="UP000288429"/>
    </source>
</evidence>
<reference evidence="2 3" key="1">
    <citation type="submission" date="2017-06" db="EMBL/GenBank/DDBJ databases">
        <title>Cmopartive genomic analysis of Ambrosia Fusariam Clade fungi.</title>
        <authorList>
            <person name="Stajich J.E."/>
            <person name="Carrillo J."/>
            <person name="Kijimoto T."/>
            <person name="Eskalen A."/>
            <person name="O'Donnell K."/>
            <person name="Kasson M."/>
        </authorList>
    </citation>
    <scope>NUCLEOTIDE SEQUENCE [LARGE SCALE GENOMIC DNA]</scope>
    <source>
        <strain evidence="2 3">NRRL 20438</strain>
    </source>
</reference>
<dbReference type="Proteomes" id="UP000288429">
    <property type="component" value="Unassembled WGS sequence"/>
</dbReference>
<dbReference type="EMBL" id="NIZV01000688">
    <property type="protein sequence ID" value="RSL82625.1"/>
    <property type="molecule type" value="Genomic_DNA"/>
</dbReference>
<keyword evidence="1" id="KW-0812">Transmembrane</keyword>
<sequence length="95" mass="10867">MSTYILRQEQAQHLLEQGELNLQEIVWHGRRDELPSDYEQPGEGDFQPGDHIYVVSVGSLRVREWTANFRYVAVPVLLVAGLVSMSLGAMDYMMK</sequence>
<feature type="transmembrane region" description="Helical" evidence="1">
    <location>
        <begin position="69"/>
        <end position="90"/>
    </location>
</feature>
<keyword evidence="1" id="KW-1133">Transmembrane helix</keyword>
<comment type="caution">
    <text evidence="2">The sequence shown here is derived from an EMBL/GenBank/DDBJ whole genome shotgun (WGS) entry which is preliminary data.</text>
</comment>
<gene>
    <name evidence="2" type="ORF">CDV31_016917</name>
</gene>
<protein>
    <submittedName>
        <fullName evidence="2">Uncharacterized protein</fullName>
    </submittedName>
</protein>
<keyword evidence="1" id="KW-0472">Membrane</keyword>
<dbReference type="AlphaFoldDB" id="A0A428RYR5"/>
<evidence type="ECO:0000256" key="1">
    <source>
        <dbReference type="SAM" id="Phobius"/>
    </source>
</evidence>
<evidence type="ECO:0000313" key="2">
    <source>
        <dbReference type="EMBL" id="RSL82625.1"/>
    </source>
</evidence>